<dbReference type="Gene3D" id="3.30.1330.70">
    <property type="entry name" value="Holliday junction resolvase RusA"/>
    <property type="match status" value="1"/>
</dbReference>
<protein>
    <submittedName>
        <fullName evidence="1">Uncharacterized protein</fullName>
    </submittedName>
</protein>
<dbReference type="STRING" id="1088721.JI59_18550"/>
<dbReference type="PATRIC" id="fig|1088721.3.peg.307"/>
<dbReference type="EMBL" id="AGFM01000006">
    <property type="protein sequence ID" value="EHJ62799.1"/>
    <property type="molecule type" value="Genomic_DNA"/>
</dbReference>
<dbReference type="GO" id="GO:0000287">
    <property type="term" value="F:magnesium ion binding"/>
    <property type="evidence" value="ECO:0007669"/>
    <property type="project" value="InterPro"/>
</dbReference>
<name>G6E7H6_9SPHN</name>
<proteinExistence type="predicted"/>
<keyword evidence="2" id="KW-1185">Reference proteome</keyword>
<evidence type="ECO:0000313" key="1">
    <source>
        <dbReference type="EMBL" id="EHJ62799.1"/>
    </source>
</evidence>
<sequence length="106" mass="12023">MPFPPASLSGHSNGHWRRKATVTRKWRAWAFAAALEAKVEVPADGDIKIVVRFYPPDRRSDRTNFPNRMKPIFDGIADALKVNDRRFVPSFVFCEPEAPGKVEISL</sequence>
<accession>G6E7H6</accession>
<dbReference type="eggNOG" id="COG4570">
    <property type="taxonomic scope" value="Bacteria"/>
</dbReference>
<comment type="caution">
    <text evidence="1">The sequence shown here is derived from an EMBL/GenBank/DDBJ whole genome shotgun (WGS) entry which is preliminary data.</text>
</comment>
<reference evidence="1 2" key="1">
    <citation type="journal article" date="2012" name="J. Bacteriol.">
        <title>Genome sequence of benzo(a)pyrene-degrading bacterium Novosphingobium pentaromativorans US6-1.</title>
        <authorList>
            <person name="Luo Y.R."/>
            <person name="Kang S.G."/>
            <person name="Kim S.J."/>
            <person name="Kim M.R."/>
            <person name="Li N."/>
            <person name="Lee J.H."/>
            <person name="Kwon K.K."/>
        </authorList>
    </citation>
    <scope>NUCLEOTIDE SEQUENCE [LARGE SCALE GENOMIC DNA]</scope>
    <source>
        <strain evidence="1 2">US6-1</strain>
    </source>
</reference>
<dbReference type="KEGG" id="npn:JI59_18550"/>
<dbReference type="AlphaFoldDB" id="G6E7H6"/>
<evidence type="ECO:0000313" key="2">
    <source>
        <dbReference type="Proteomes" id="UP000004030"/>
    </source>
</evidence>
<dbReference type="SUPFAM" id="SSF103084">
    <property type="entry name" value="Holliday junction resolvase RusA"/>
    <property type="match status" value="1"/>
</dbReference>
<gene>
    <name evidence="1" type="ORF">NSU_0311</name>
</gene>
<dbReference type="GO" id="GO:0006310">
    <property type="term" value="P:DNA recombination"/>
    <property type="evidence" value="ECO:0007669"/>
    <property type="project" value="InterPro"/>
</dbReference>
<dbReference type="OrthoDB" id="7508154at2"/>
<organism evidence="1 2">
    <name type="scientific">Novosphingobium pentaromativorans US6-1</name>
    <dbReference type="NCBI Taxonomy" id="1088721"/>
    <lineage>
        <taxon>Bacteria</taxon>
        <taxon>Pseudomonadati</taxon>
        <taxon>Pseudomonadota</taxon>
        <taxon>Alphaproteobacteria</taxon>
        <taxon>Sphingomonadales</taxon>
        <taxon>Sphingomonadaceae</taxon>
        <taxon>Novosphingobium</taxon>
    </lineage>
</organism>
<dbReference type="InterPro" id="IPR036614">
    <property type="entry name" value="RusA-like_sf"/>
</dbReference>
<dbReference type="GO" id="GO:0006281">
    <property type="term" value="P:DNA repair"/>
    <property type="evidence" value="ECO:0007669"/>
    <property type="project" value="InterPro"/>
</dbReference>
<dbReference type="Proteomes" id="UP000004030">
    <property type="component" value="Unassembled WGS sequence"/>
</dbReference>